<reference evidence="10" key="2">
    <citation type="submission" date="2018-02" db="UniProtKB">
        <authorList>
            <consortium name="EnsemblPlants"/>
        </authorList>
    </citation>
    <scope>IDENTIFICATION</scope>
    <source>
        <strain evidence="10">Williams 82</strain>
    </source>
</reference>
<evidence type="ECO:0000313" key="11">
    <source>
        <dbReference type="Proteomes" id="UP000008827"/>
    </source>
</evidence>
<evidence type="ECO:0000313" key="9">
    <source>
        <dbReference type="EMBL" id="KRH05615.1"/>
    </source>
</evidence>
<dbReference type="InterPro" id="IPR006671">
    <property type="entry name" value="Cyclin_N"/>
</dbReference>
<keyword evidence="7" id="KW-0812">Transmembrane</keyword>
<dbReference type="FunFam" id="1.10.472.10:FF:000001">
    <property type="entry name" value="G2/mitotic-specific cyclin"/>
    <property type="match status" value="1"/>
</dbReference>
<comment type="similarity">
    <text evidence="6">Belongs to the cyclin family.</text>
</comment>
<evidence type="ECO:0000256" key="6">
    <source>
        <dbReference type="RuleBase" id="RU000383"/>
    </source>
</evidence>
<dbReference type="InterPro" id="IPR039361">
    <property type="entry name" value="Cyclin"/>
</dbReference>
<dbReference type="Gene3D" id="1.10.472.10">
    <property type="entry name" value="Cyclin-like"/>
    <property type="match status" value="1"/>
</dbReference>
<feature type="transmembrane region" description="Helical" evidence="7">
    <location>
        <begin position="153"/>
        <end position="176"/>
    </location>
</feature>
<evidence type="ECO:0000256" key="3">
    <source>
        <dbReference type="ARBA" id="ARBA00023127"/>
    </source>
</evidence>
<dbReference type="PANTHER" id="PTHR10177">
    <property type="entry name" value="CYCLINS"/>
    <property type="match status" value="1"/>
</dbReference>
<keyword evidence="2" id="KW-0132">Cell division</keyword>
<dbReference type="SMR" id="A0A0R0FT60"/>
<gene>
    <name evidence="9" type="ORF">GLYMA_17G237300</name>
</gene>
<dbReference type="GO" id="GO:0051301">
    <property type="term" value="P:cell division"/>
    <property type="evidence" value="ECO:0007669"/>
    <property type="project" value="UniProtKB-KW"/>
</dbReference>
<keyword evidence="4" id="KW-0131">Cell cycle</keyword>
<feature type="domain" description="Cyclin-like" evidence="8">
    <location>
        <begin position="27"/>
        <end position="111"/>
    </location>
</feature>
<accession>A0A0R0FT60</accession>
<reference evidence="9 10" key="1">
    <citation type="journal article" date="2010" name="Nature">
        <title>Genome sequence of the palaeopolyploid soybean.</title>
        <authorList>
            <person name="Schmutz J."/>
            <person name="Cannon S.B."/>
            <person name="Schlueter J."/>
            <person name="Ma J."/>
            <person name="Mitros T."/>
            <person name="Nelson W."/>
            <person name="Hyten D.L."/>
            <person name="Song Q."/>
            <person name="Thelen J.J."/>
            <person name="Cheng J."/>
            <person name="Xu D."/>
            <person name="Hellsten U."/>
            <person name="May G.D."/>
            <person name="Yu Y."/>
            <person name="Sakurai T."/>
            <person name="Umezawa T."/>
            <person name="Bhattacharyya M.K."/>
            <person name="Sandhu D."/>
            <person name="Valliyodan B."/>
            <person name="Lindquist E."/>
            <person name="Peto M."/>
            <person name="Grant D."/>
            <person name="Shu S."/>
            <person name="Goodstein D."/>
            <person name="Barry K."/>
            <person name="Futrell-Griggs M."/>
            <person name="Abernathy B."/>
            <person name="Du J."/>
            <person name="Tian Z."/>
            <person name="Zhu L."/>
            <person name="Gill N."/>
            <person name="Joshi T."/>
            <person name="Libault M."/>
            <person name="Sethuraman A."/>
            <person name="Zhang X.-C."/>
            <person name="Shinozaki K."/>
            <person name="Nguyen H.T."/>
            <person name="Wing R.A."/>
            <person name="Cregan P."/>
            <person name="Specht J."/>
            <person name="Grimwood J."/>
            <person name="Rokhsar D."/>
            <person name="Stacey G."/>
            <person name="Shoemaker R.C."/>
            <person name="Jackson S.A."/>
        </authorList>
    </citation>
    <scope>NUCLEOTIDE SEQUENCE</scope>
    <source>
        <strain evidence="10">cv. Williams 82</strain>
        <tissue evidence="9">Callus</tissue>
    </source>
</reference>
<keyword evidence="11" id="KW-1185">Reference proteome</keyword>
<dbReference type="InterPro" id="IPR013763">
    <property type="entry name" value="Cyclin-like_dom"/>
</dbReference>
<evidence type="ECO:0000256" key="4">
    <source>
        <dbReference type="ARBA" id="ARBA00023306"/>
    </source>
</evidence>
<dbReference type="SUPFAM" id="SSF47954">
    <property type="entry name" value="Cyclin-like"/>
    <property type="match status" value="1"/>
</dbReference>
<dbReference type="Pfam" id="PF00134">
    <property type="entry name" value="Cyclin_N"/>
    <property type="match status" value="1"/>
</dbReference>
<name>A0A0R0FT60_SOYBN</name>
<evidence type="ECO:0000256" key="1">
    <source>
        <dbReference type="ARBA" id="ARBA00011177"/>
    </source>
</evidence>
<protein>
    <recommendedName>
        <fullName evidence="5">B-like cyclin</fullName>
    </recommendedName>
</protein>
<evidence type="ECO:0000313" key="10">
    <source>
        <dbReference type="EnsemblPlants" id="KRH05615"/>
    </source>
</evidence>
<dbReference type="InParanoid" id="A0A0R0FT60"/>
<keyword evidence="3 6" id="KW-0195">Cyclin</keyword>
<dbReference type="PaxDb" id="3847-GLYMA17G35561.1"/>
<dbReference type="Gramene" id="KRH05615">
    <property type="protein sequence ID" value="KRH05615"/>
    <property type="gene ID" value="GLYMA_17G237300"/>
</dbReference>
<feature type="transmembrane region" description="Helical" evidence="7">
    <location>
        <begin position="120"/>
        <end position="141"/>
    </location>
</feature>
<comment type="subunit">
    <text evidence="1">Interacts with the CDC2 protein kinase to form a serine/threonine kinase holoenzyme complex also known as maturation promoting factor (MPF). The cyclin subunit imparts substrate specificity to the complex.</text>
</comment>
<dbReference type="InterPro" id="IPR036915">
    <property type="entry name" value="Cyclin-like_sf"/>
</dbReference>
<dbReference type="STRING" id="3847.A0A0R0FT60"/>
<keyword evidence="7" id="KW-1133">Transmembrane helix</keyword>
<evidence type="ECO:0000256" key="7">
    <source>
        <dbReference type="SAM" id="Phobius"/>
    </source>
</evidence>
<dbReference type="AlphaFoldDB" id="A0A0R0FT60"/>
<dbReference type="SMART" id="SM00385">
    <property type="entry name" value="CYCLIN"/>
    <property type="match status" value="1"/>
</dbReference>
<organism evidence="9">
    <name type="scientific">Glycine max</name>
    <name type="common">Soybean</name>
    <name type="synonym">Glycine hispida</name>
    <dbReference type="NCBI Taxonomy" id="3847"/>
    <lineage>
        <taxon>Eukaryota</taxon>
        <taxon>Viridiplantae</taxon>
        <taxon>Streptophyta</taxon>
        <taxon>Embryophyta</taxon>
        <taxon>Tracheophyta</taxon>
        <taxon>Spermatophyta</taxon>
        <taxon>Magnoliopsida</taxon>
        <taxon>eudicotyledons</taxon>
        <taxon>Gunneridae</taxon>
        <taxon>Pentapetalae</taxon>
        <taxon>rosids</taxon>
        <taxon>fabids</taxon>
        <taxon>Fabales</taxon>
        <taxon>Fabaceae</taxon>
        <taxon>Papilionoideae</taxon>
        <taxon>50 kb inversion clade</taxon>
        <taxon>NPAAA clade</taxon>
        <taxon>indigoferoid/millettioid clade</taxon>
        <taxon>Phaseoleae</taxon>
        <taxon>Glycine</taxon>
        <taxon>Glycine subgen. Soja</taxon>
    </lineage>
</organism>
<sequence>MQVDPSMRPLPDYVQNVQREVSADMRCVLVEVAEEYEHVSVTLYLCVAYADRFLSLNAVSTKGLQLLGVAAMLIASKYEEIKAPAVGKFCYIMDYTYSKDEDILKVCSFVDSMSICCIDFGRFSCFFLGLLFHSVCFALVCRRFSRVGKRAMVLLEISSLSFLAATLLSSLCWIIIV</sequence>
<keyword evidence="7" id="KW-0472">Membrane</keyword>
<reference evidence="9" key="3">
    <citation type="submission" date="2018-07" db="EMBL/GenBank/DDBJ databases">
        <title>WGS assembly of Glycine max.</title>
        <authorList>
            <person name="Schmutz J."/>
            <person name="Cannon S."/>
            <person name="Schlueter J."/>
            <person name="Ma J."/>
            <person name="Mitros T."/>
            <person name="Nelson W."/>
            <person name="Hyten D."/>
            <person name="Song Q."/>
            <person name="Thelen J."/>
            <person name="Cheng J."/>
            <person name="Xu D."/>
            <person name="Hellsten U."/>
            <person name="May G."/>
            <person name="Yu Y."/>
            <person name="Sakurai T."/>
            <person name="Umezawa T."/>
            <person name="Bhattacharyya M."/>
            <person name="Sandhu D."/>
            <person name="Valliyodan B."/>
            <person name="Lindquist E."/>
            <person name="Peto M."/>
            <person name="Grant D."/>
            <person name="Shu S."/>
            <person name="Goodstein D."/>
            <person name="Barry K."/>
            <person name="Futrell-Griggs M."/>
            <person name="Abernathy B."/>
            <person name="Du J."/>
            <person name="Tian Z."/>
            <person name="Zhu L."/>
            <person name="Gill N."/>
            <person name="Joshi T."/>
            <person name="Libault M."/>
            <person name="Sethuraman A."/>
            <person name="Zhang X."/>
            <person name="Shinozaki K."/>
            <person name="Nguyen H."/>
            <person name="Wing R."/>
            <person name="Cregan P."/>
            <person name="Specht J."/>
            <person name="Grimwood J."/>
            <person name="Rokhsar D."/>
            <person name="Stacey G."/>
            <person name="Shoemaker R."/>
            <person name="Jackson S."/>
        </authorList>
    </citation>
    <scope>NUCLEOTIDE SEQUENCE</scope>
    <source>
        <tissue evidence="9">Callus</tissue>
    </source>
</reference>
<dbReference type="EMBL" id="CM000850">
    <property type="protein sequence ID" value="KRH05615.1"/>
    <property type="molecule type" value="Genomic_DNA"/>
</dbReference>
<dbReference type="Proteomes" id="UP000008827">
    <property type="component" value="Chromosome 17"/>
</dbReference>
<proteinExistence type="inferred from homology"/>
<evidence type="ECO:0000256" key="5">
    <source>
        <dbReference type="ARBA" id="ARBA00032263"/>
    </source>
</evidence>
<evidence type="ECO:0000259" key="8">
    <source>
        <dbReference type="SMART" id="SM00385"/>
    </source>
</evidence>
<dbReference type="EnsemblPlants" id="KRH05615">
    <property type="protein sequence ID" value="KRH05615"/>
    <property type="gene ID" value="GLYMA_17G237300"/>
</dbReference>
<evidence type="ECO:0000256" key="2">
    <source>
        <dbReference type="ARBA" id="ARBA00022618"/>
    </source>
</evidence>